<feature type="region of interest" description="Disordered" evidence="1">
    <location>
        <begin position="82"/>
        <end position="109"/>
    </location>
</feature>
<evidence type="ECO:0000313" key="3">
    <source>
        <dbReference type="Proteomes" id="UP001189429"/>
    </source>
</evidence>
<evidence type="ECO:0000313" key="2">
    <source>
        <dbReference type="EMBL" id="CAK0818486.1"/>
    </source>
</evidence>
<name>A0ABN9RK49_9DINO</name>
<evidence type="ECO:0000256" key="1">
    <source>
        <dbReference type="SAM" id="MobiDB-lite"/>
    </source>
</evidence>
<evidence type="ECO:0008006" key="4">
    <source>
        <dbReference type="Google" id="ProtNLM"/>
    </source>
</evidence>
<gene>
    <name evidence="2" type="ORF">PCOR1329_LOCUS20745</name>
</gene>
<dbReference type="Proteomes" id="UP001189429">
    <property type="component" value="Unassembled WGS sequence"/>
</dbReference>
<accession>A0ABN9RK49</accession>
<organism evidence="2 3">
    <name type="scientific">Prorocentrum cordatum</name>
    <dbReference type="NCBI Taxonomy" id="2364126"/>
    <lineage>
        <taxon>Eukaryota</taxon>
        <taxon>Sar</taxon>
        <taxon>Alveolata</taxon>
        <taxon>Dinophyceae</taxon>
        <taxon>Prorocentrales</taxon>
        <taxon>Prorocentraceae</taxon>
        <taxon>Prorocentrum</taxon>
    </lineage>
</organism>
<keyword evidence="3" id="KW-1185">Reference proteome</keyword>
<comment type="caution">
    <text evidence="2">The sequence shown here is derived from an EMBL/GenBank/DDBJ whole genome shotgun (WGS) entry which is preliminary data.</text>
</comment>
<protein>
    <recommendedName>
        <fullName evidence="4">RNA-directed RNA polymerase</fullName>
    </recommendedName>
</protein>
<proteinExistence type="predicted"/>
<reference evidence="2" key="1">
    <citation type="submission" date="2023-10" db="EMBL/GenBank/DDBJ databases">
        <authorList>
            <person name="Chen Y."/>
            <person name="Shah S."/>
            <person name="Dougan E. K."/>
            <person name="Thang M."/>
            <person name="Chan C."/>
        </authorList>
    </citation>
    <scope>NUCLEOTIDE SEQUENCE [LARGE SCALE GENOMIC DNA]</scope>
</reference>
<sequence length="778" mass="84957">MHEYYMGPHLHPNLKDYGFKVPTDCLGYVGIYKSGSSETLCNLRNNLGKRSRWKHGMGSNLLQRMIQIHMFPVLNESDDAVVDPKSSLLRRQPAGPGPGPPPGEAAARHGVHVGPGARVALRVRLFRDRILSHAVADFTIGEPYFFYDFVLHSPKQRENYKPGMIVEQNKKSCYGCSFWQSEVNSTSRAKQFVLDFLMLGMRPDFLWRHIFPQVAQANVFFRSAGPLDFVCHLEEFERGWEFAGMMANRSLDTFNRGCRGHAYSGSGSGFEPREAMTRAIFTTEGGPAENCAADGEASGTCGGPQVDADRALATLREALAGRPGVEGAIGLLGDALAEHGASDVATSLGCALLLPDYVCFGYRNVADPAACVAAGFADSLAQWDEIQSEVRRVICPGVRSRVADWLRARDISYLGSVPSRTTVPACPPYTCQLTCPFVSPAAGRLVDVSAGVIDLTSLTRFIATVGLCSAKGFAPTPTPVNDRPVVCAMSDAGVYFELLGIDRGRATATLVPAAVPVLTAAQRVTVETTAFTSMEIPVIIGVAGTEMGEVGIFTTPSGNTVLGRDMQAYPVEEHRVTDSARDARHHKTTTMTTKELCQSPFLDWPVPMPQTVKWCRERLVSRQGGPLEHPRSLVMTFGPRTNMSGFKVHRTIMRCLDEGFRGLVDVSDSAAVELLLSGAGLAEYVYQFTTWTFWLPAGPRPRARARPLPVLQHAVFDESAIPSEMTKDSGLAMLRPSFVAHVAPEVEHYAAILELVSRAREERTVLATQSRRNDQEQA</sequence>
<dbReference type="EMBL" id="CAUYUJ010006736">
    <property type="protein sequence ID" value="CAK0818486.1"/>
    <property type="molecule type" value="Genomic_DNA"/>
</dbReference>